<accession>A0AAD3NPS0</accession>
<keyword evidence="4" id="KW-1185">Reference proteome</keyword>
<feature type="region of interest" description="Disordered" evidence="1">
    <location>
        <begin position="141"/>
        <end position="167"/>
    </location>
</feature>
<gene>
    <name evidence="3" type="ORF">AKAME5_002618600</name>
</gene>
<keyword evidence="2" id="KW-1133">Transmembrane helix</keyword>
<proteinExistence type="predicted"/>
<dbReference type="Proteomes" id="UP001279410">
    <property type="component" value="Unassembled WGS sequence"/>
</dbReference>
<dbReference type="EMBL" id="BRZM01002536">
    <property type="protein sequence ID" value="GLD74854.1"/>
    <property type="molecule type" value="Genomic_DNA"/>
</dbReference>
<sequence length="167" mass="19292">MKPSRNPETDNLHHKVCCPLTADRTTKDAPKHTNIIIAAEKEERNDQPGVYYCIAKNEISEKSSDSVDLFNRDLINALKLFFLCLIILLIIFAIVLAYRCKRKKSIHRTTTNTQPMFGFESWWNGTTRRNLMNETILAEPSRSRDDLLPEQPCHPKAQRRQSHPDST</sequence>
<protein>
    <submittedName>
        <fullName evidence="3">B-cell receptor CD22-like isoform X1</fullName>
    </submittedName>
</protein>
<evidence type="ECO:0000256" key="2">
    <source>
        <dbReference type="SAM" id="Phobius"/>
    </source>
</evidence>
<keyword evidence="3" id="KW-0675">Receptor</keyword>
<evidence type="ECO:0000313" key="3">
    <source>
        <dbReference type="EMBL" id="GLD74854.1"/>
    </source>
</evidence>
<evidence type="ECO:0000313" key="4">
    <source>
        <dbReference type="Proteomes" id="UP001279410"/>
    </source>
</evidence>
<reference evidence="3" key="1">
    <citation type="submission" date="2022-08" db="EMBL/GenBank/DDBJ databases">
        <title>Genome sequencing of akame (Lates japonicus).</title>
        <authorList>
            <person name="Hashiguchi Y."/>
            <person name="Takahashi H."/>
        </authorList>
    </citation>
    <scope>NUCLEOTIDE SEQUENCE</scope>
    <source>
        <strain evidence="3">Kochi</strain>
    </source>
</reference>
<dbReference type="AlphaFoldDB" id="A0AAD3NPS0"/>
<feature type="transmembrane region" description="Helical" evidence="2">
    <location>
        <begin position="80"/>
        <end position="98"/>
    </location>
</feature>
<name>A0AAD3NPS0_LATJO</name>
<comment type="caution">
    <text evidence="3">The sequence shown here is derived from an EMBL/GenBank/DDBJ whole genome shotgun (WGS) entry which is preliminary data.</text>
</comment>
<organism evidence="3 4">
    <name type="scientific">Lates japonicus</name>
    <name type="common">Japanese lates</name>
    <dbReference type="NCBI Taxonomy" id="270547"/>
    <lineage>
        <taxon>Eukaryota</taxon>
        <taxon>Metazoa</taxon>
        <taxon>Chordata</taxon>
        <taxon>Craniata</taxon>
        <taxon>Vertebrata</taxon>
        <taxon>Euteleostomi</taxon>
        <taxon>Actinopterygii</taxon>
        <taxon>Neopterygii</taxon>
        <taxon>Teleostei</taxon>
        <taxon>Neoteleostei</taxon>
        <taxon>Acanthomorphata</taxon>
        <taxon>Carangaria</taxon>
        <taxon>Carangaria incertae sedis</taxon>
        <taxon>Centropomidae</taxon>
        <taxon>Lates</taxon>
    </lineage>
</organism>
<evidence type="ECO:0000256" key="1">
    <source>
        <dbReference type="SAM" id="MobiDB-lite"/>
    </source>
</evidence>
<keyword evidence="2" id="KW-0812">Transmembrane</keyword>
<keyword evidence="2" id="KW-0472">Membrane</keyword>